<protein>
    <recommendedName>
        <fullName evidence="3">DUF3515 domain-containing protein</fullName>
    </recommendedName>
</protein>
<proteinExistence type="predicted"/>
<name>A0A853C8U0_9ACTN</name>
<organism evidence="1 2">
    <name type="scientific">Petropleomorpha daqingensis</name>
    <dbReference type="NCBI Taxonomy" id="2026353"/>
    <lineage>
        <taxon>Bacteria</taxon>
        <taxon>Bacillati</taxon>
        <taxon>Actinomycetota</taxon>
        <taxon>Actinomycetes</taxon>
        <taxon>Geodermatophilales</taxon>
        <taxon>Geodermatophilaceae</taxon>
        <taxon>Petropleomorpha</taxon>
    </lineage>
</organism>
<accession>A0A853C8U0</accession>
<comment type="caution">
    <text evidence="1">The sequence shown here is derived from an EMBL/GenBank/DDBJ whole genome shotgun (WGS) entry which is preliminary data.</text>
</comment>
<dbReference type="AlphaFoldDB" id="A0A853C8U0"/>
<dbReference type="EMBL" id="JACBZT010000001">
    <property type="protein sequence ID" value="NYJ04325.1"/>
    <property type="molecule type" value="Genomic_DNA"/>
</dbReference>
<sequence length="171" mass="17445">MVVVAGVVVLVRVVGGGSDGGRGTVADISGTPSPEREDLPPLAVDVPPVTAEADAACPALMSALPLELAGEKSRAVKSSSPFAYAWGDPPVVLICGVDRPAGFVATSGLIQIDAVQWYVDDSDPDTVVWTAVDRPVYVQLSIPSSLDSASATELSDVIAKVLPAQQPQPGG</sequence>
<dbReference type="Proteomes" id="UP000541969">
    <property type="component" value="Unassembled WGS sequence"/>
</dbReference>
<gene>
    <name evidence="1" type="ORF">GGQ55_000603</name>
</gene>
<dbReference type="InterPro" id="IPR021903">
    <property type="entry name" value="DUF3515"/>
</dbReference>
<dbReference type="RefSeq" id="WP_366488627.1">
    <property type="nucleotide sequence ID" value="NZ_JACBZT010000001.1"/>
</dbReference>
<evidence type="ECO:0008006" key="3">
    <source>
        <dbReference type="Google" id="ProtNLM"/>
    </source>
</evidence>
<keyword evidence="2" id="KW-1185">Reference proteome</keyword>
<evidence type="ECO:0000313" key="1">
    <source>
        <dbReference type="EMBL" id="NYJ04325.1"/>
    </source>
</evidence>
<evidence type="ECO:0000313" key="2">
    <source>
        <dbReference type="Proteomes" id="UP000541969"/>
    </source>
</evidence>
<reference evidence="1 2" key="1">
    <citation type="submission" date="2020-07" db="EMBL/GenBank/DDBJ databases">
        <title>Sequencing the genomes of 1000 actinobacteria strains.</title>
        <authorList>
            <person name="Klenk H.-P."/>
        </authorList>
    </citation>
    <scope>NUCLEOTIDE SEQUENCE [LARGE SCALE GENOMIC DNA]</scope>
    <source>
        <strain evidence="1 2">DSM 104001</strain>
    </source>
</reference>
<dbReference type="Pfam" id="PF12028">
    <property type="entry name" value="DUF3515"/>
    <property type="match status" value="1"/>
</dbReference>